<name>A0A402CCZ0_RHOWR</name>
<keyword evidence="2" id="KW-1185">Reference proteome</keyword>
<comment type="caution">
    <text evidence="1">The sequence shown here is derived from an EMBL/GenBank/DDBJ whole genome shotgun (WGS) entry which is preliminary data.</text>
</comment>
<dbReference type="EMBL" id="BHYM01000044">
    <property type="protein sequence ID" value="GCE41458.1"/>
    <property type="molecule type" value="Genomic_DNA"/>
</dbReference>
<dbReference type="Proteomes" id="UP000287519">
    <property type="component" value="Unassembled WGS sequence"/>
</dbReference>
<evidence type="ECO:0000313" key="1">
    <source>
        <dbReference type="EMBL" id="GCE41458.1"/>
    </source>
</evidence>
<evidence type="ECO:0000313" key="2">
    <source>
        <dbReference type="Proteomes" id="UP000287519"/>
    </source>
</evidence>
<dbReference type="AlphaFoldDB" id="A0A402CCZ0"/>
<organism evidence="1 2">
    <name type="scientific">Rhodococcus wratislaviensis</name>
    <name type="common">Tsukamurella wratislaviensis</name>
    <dbReference type="NCBI Taxonomy" id="44752"/>
    <lineage>
        <taxon>Bacteria</taxon>
        <taxon>Bacillati</taxon>
        <taxon>Actinomycetota</taxon>
        <taxon>Actinomycetes</taxon>
        <taxon>Mycobacteriales</taxon>
        <taxon>Nocardiaceae</taxon>
        <taxon>Rhodococcus</taxon>
    </lineage>
</organism>
<sequence>MSIPLRPGVTMSLLDRLFRRRPLSERAGVAVAASAMLFAS</sequence>
<protein>
    <submittedName>
        <fullName evidence="1">Uncharacterized protein</fullName>
    </submittedName>
</protein>
<accession>A0A402CCZ0</accession>
<reference evidence="1 2" key="1">
    <citation type="submission" date="2018-11" db="EMBL/GenBank/DDBJ databases">
        <title>Microbial catabolism of amino acid.</title>
        <authorList>
            <person name="Hibi M."/>
            <person name="Ogawa J."/>
        </authorList>
    </citation>
    <scope>NUCLEOTIDE SEQUENCE [LARGE SCALE GENOMIC DNA]</scope>
    <source>
        <strain evidence="1 2">C31-06</strain>
    </source>
</reference>
<proteinExistence type="predicted"/>
<gene>
    <name evidence="1" type="ORF">Rhow_005117</name>
</gene>